<reference evidence="1 2" key="1">
    <citation type="journal article" date="2021" name="Nat. Commun.">
        <title>Genetic determinants of endophytism in the Arabidopsis root mycobiome.</title>
        <authorList>
            <person name="Mesny F."/>
            <person name="Miyauchi S."/>
            <person name="Thiergart T."/>
            <person name="Pickel B."/>
            <person name="Atanasova L."/>
            <person name="Karlsson M."/>
            <person name="Huettel B."/>
            <person name="Barry K.W."/>
            <person name="Haridas S."/>
            <person name="Chen C."/>
            <person name="Bauer D."/>
            <person name="Andreopoulos W."/>
            <person name="Pangilinan J."/>
            <person name="LaButti K."/>
            <person name="Riley R."/>
            <person name="Lipzen A."/>
            <person name="Clum A."/>
            <person name="Drula E."/>
            <person name="Henrissat B."/>
            <person name="Kohler A."/>
            <person name="Grigoriev I.V."/>
            <person name="Martin F.M."/>
            <person name="Hacquard S."/>
        </authorList>
    </citation>
    <scope>NUCLEOTIDE SEQUENCE [LARGE SCALE GENOMIC DNA]</scope>
    <source>
        <strain evidence="1 2">MPI-SDFR-AT-0079</strain>
    </source>
</reference>
<keyword evidence="2" id="KW-1185">Reference proteome</keyword>
<evidence type="ECO:0000313" key="2">
    <source>
        <dbReference type="Proteomes" id="UP000724584"/>
    </source>
</evidence>
<gene>
    <name evidence="1" type="ORF">F5144DRAFT_549242</name>
</gene>
<dbReference type="EMBL" id="JAGIZQ010000005">
    <property type="protein sequence ID" value="KAH6627841.1"/>
    <property type="molecule type" value="Genomic_DNA"/>
</dbReference>
<evidence type="ECO:0000313" key="1">
    <source>
        <dbReference type="EMBL" id="KAH6627841.1"/>
    </source>
</evidence>
<accession>A0ACB7P1F3</accession>
<sequence>MRFTWQSISSFFSAPVSRPSSPNGTPSVPGEGFVALDGQKHKPAPLKPTFGAAVDSALPSPVESSAPSAASDRDFSAPESPYSHHQASLSRTSTATTASVSDHQQQQLLPPPHNDQWPHTAPSPAPSSSSSQQKERPPPAQHSEGHPPDIMSREFPKPAREPTVEDMFTRPPGKRSLQYWVKNCKMRQVSGDRPLNEAEAAERARHFEETKRELLADREKLASAMKKR</sequence>
<proteinExistence type="predicted"/>
<name>A0ACB7P1F3_9PEZI</name>
<dbReference type="Proteomes" id="UP000724584">
    <property type="component" value="Unassembled WGS sequence"/>
</dbReference>
<protein>
    <submittedName>
        <fullName evidence="1">Uncharacterized protein</fullName>
    </submittedName>
</protein>
<comment type="caution">
    <text evidence="1">The sequence shown here is derived from an EMBL/GenBank/DDBJ whole genome shotgun (WGS) entry which is preliminary data.</text>
</comment>
<organism evidence="1 2">
    <name type="scientific">Chaetomium tenue</name>
    <dbReference type="NCBI Taxonomy" id="1854479"/>
    <lineage>
        <taxon>Eukaryota</taxon>
        <taxon>Fungi</taxon>
        <taxon>Dikarya</taxon>
        <taxon>Ascomycota</taxon>
        <taxon>Pezizomycotina</taxon>
        <taxon>Sordariomycetes</taxon>
        <taxon>Sordariomycetidae</taxon>
        <taxon>Sordariales</taxon>
        <taxon>Chaetomiaceae</taxon>
        <taxon>Chaetomium</taxon>
    </lineage>
</organism>